<reference evidence="1" key="2">
    <citation type="journal article" date="2015" name="Data Brief">
        <title>Shoot transcriptome of the giant reed, Arundo donax.</title>
        <authorList>
            <person name="Barrero R.A."/>
            <person name="Guerrero F.D."/>
            <person name="Moolhuijzen P."/>
            <person name="Goolsby J.A."/>
            <person name="Tidwell J."/>
            <person name="Bellgard S.E."/>
            <person name="Bellgard M.I."/>
        </authorList>
    </citation>
    <scope>NUCLEOTIDE SEQUENCE</scope>
    <source>
        <tissue evidence="1">Shoot tissue taken approximately 20 cm above the soil surface</tissue>
    </source>
</reference>
<name>A0A0A8YXA2_ARUDO</name>
<proteinExistence type="predicted"/>
<evidence type="ECO:0000313" key="1">
    <source>
        <dbReference type="EMBL" id="JAD30048.1"/>
    </source>
</evidence>
<reference evidence="1" key="1">
    <citation type="submission" date="2014-09" db="EMBL/GenBank/DDBJ databases">
        <authorList>
            <person name="Magalhaes I.L.F."/>
            <person name="Oliveira U."/>
            <person name="Santos F.R."/>
            <person name="Vidigal T.H.D.A."/>
            <person name="Brescovit A.D."/>
            <person name="Santos A.J."/>
        </authorList>
    </citation>
    <scope>NUCLEOTIDE SEQUENCE</scope>
    <source>
        <tissue evidence="1">Shoot tissue taken approximately 20 cm above the soil surface</tissue>
    </source>
</reference>
<sequence length="83" mass="8876">MAVVDRTLAATRQAHPHLMLPLLHRLPLRGCLQRYARDVTEGGVLDVRRGEAGVVRGLLPADVEVGWGDDVDGPLDGGGDLRG</sequence>
<organism evidence="1">
    <name type="scientific">Arundo donax</name>
    <name type="common">Giant reed</name>
    <name type="synonym">Donax arundinaceus</name>
    <dbReference type="NCBI Taxonomy" id="35708"/>
    <lineage>
        <taxon>Eukaryota</taxon>
        <taxon>Viridiplantae</taxon>
        <taxon>Streptophyta</taxon>
        <taxon>Embryophyta</taxon>
        <taxon>Tracheophyta</taxon>
        <taxon>Spermatophyta</taxon>
        <taxon>Magnoliopsida</taxon>
        <taxon>Liliopsida</taxon>
        <taxon>Poales</taxon>
        <taxon>Poaceae</taxon>
        <taxon>PACMAD clade</taxon>
        <taxon>Arundinoideae</taxon>
        <taxon>Arundineae</taxon>
        <taxon>Arundo</taxon>
    </lineage>
</organism>
<protein>
    <submittedName>
        <fullName evidence="1">Uncharacterized protein</fullName>
    </submittedName>
</protein>
<dbReference type="EMBL" id="GBRH01267847">
    <property type="protein sequence ID" value="JAD30048.1"/>
    <property type="molecule type" value="Transcribed_RNA"/>
</dbReference>
<accession>A0A0A8YXA2</accession>
<dbReference type="AlphaFoldDB" id="A0A0A8YXA2"/>